<evidence type="ECO:0000313" key="2">
    <source>
        <dbReference type="Proteomes" id="UP001499841"/>
    </source>
</evidence>
<gene>
    <name evidence="1" type="ORF">GCM10022262_28920</name>
</gene>
<reference evidence="2" key="1">
    <citation type="journal article" date="2019" name="Int. J. Syst. Evol. Microbiol.">
        <title>The Global Catalogue of Microorganisms (GCM) 10K type strain sequencing project: providing services to taxonomists for standard genome sequencing and annotation.</title>
        <authorList>
            <consortium name="The Broad Institute Genomics Platform"/>
            <consortium name="The Broad Institute Genome Sequencing Center for Infectious Disease"/>
            <person name="Wu L."/>
            <person name="Ma J."/>
        </authorList>
    </citation>
    <scope>NUCLEOTIDE SEQUENCE [LARGE SCALE GENOMIC DNA]</scope>
    <source>
        <strain evidence="2">JCM 17459</strain>
    </source>
</reference>
<keyword evidence="2" id="KW-1185">Reference proteome</keyword>
<organism evidence="1 2">
    <name type="scientific">Georgenia daeguensis</name>
    <dbReference type="NCBI Taxonomy" id="908355"/>
    <lineage>
        <taxon>Bacteria</taxon>
        <taxon>Bacillati</taxon>
        <taxon>Actinomycetota</taxon>
        <taxon>Actinomycetes</taxon>
        <taxon>Micrococcales</taxon>
        <taxon>Bogoriellaceae</taxon>
        <taxon>Georgenia</taxon>
    </lineage>
</organism>
<proteinExistence type="predicted"/>
<sequence>MLLARVYDPPGDDDGFRVLVDRVWPRGIRKADAHVDLWLREVGPSTELRRWFGHDPERFEEFARRYRAELAGNPAAEELRAAVREHPRVTLLYGARDAEHNQAVVLAELLR</sequence>
<comment type="caution">
    <text evidence="1">The sequence shown here is derived from an EMBL/GenBank/DDBJ whole genome shotgun (WGS) entry which is preliminary data.</text>
</comment>
<dbReference type="PANTHER" id="PTHR36849:SF1">
    <property type="entry name" value="CYTOPLASMIC PROTEIN"/>
    <property type="match status" value="1"/>
</dbReference>
<name>A0ABP8EXK2_9MICO</name>
<dbReference type="Pfam" id="PF22752">
    <property type="entry name" value="DUF488-N3i"/>
    <property type="match status" value="1"/>
</dbReference>
<dbReference type="Proteomes" id="UP001499841">
    <property type="component" value="Unassembled WGS sequence"/>
</dbReference>
<protein>
    <submittedName>
        <fullName evidence="1">DUF488 family protein</fullName>
    </submittedName>
</protein>
<dbReference type="EMBL" id="BAABBA010000015">
    <property type="protein sequence ID" value="GAA4288532.1"/>
    <property type="molecule type" value="Genomic_DNA"/>
</dbReference>
<dbReference type="PANTHER" id="PTHR36849">
    <property type="entry name" value="CYTOPLASMIC PROTEIN-RELATED"/>
    <property type="match status" value="1"/>
</dbReference>
<dbReference type="InterPro" id="IPR052552">
    <property type="entry name" value="YeaO-like"/>
</dbReference>
<evidence type="ECO:0000313" key="1">
    <source>
        <dbReference type="EMBL" id="GAA4288532.1"/>
    </source>
</evidence>
<accession>A0ABP8EXK2</accession>